<proteinExistence type="predicted"/>
<feature type="region of interest" description="Disordered" evidence="1">
    <location>
        <begin position="1"/>
        <end position="31"/>
    </location>
</feature>
<dbReference type="InterPro" id="IPR036179">
    <property type="entry name" value="Ig-like_dom_sf"/>
</dbReference>
<name>A0A8S1CAY7_9INSE</name>
<evidence type="ECO:0000313" key="4">
    <source>
        <dbReference type="Proteomes" id="UP000494165"/>
    </source>
</evidence>
<dbReference type="PROSITE" id="PS50835">
    <property type="entry name" value="IG_LIKE"/>
    <property type="match status" value="1"/>
</dbReference>
<organism evidence="3 4">
    <name type="scientific">Cloeon dipterum</name>
    <dbReference type="NCBI Taxonomy" id="197152"/>
    <lineage>
        <taxon>Eukaryota</taxon>
        <taxon>Metazoa</taxon>
        <taxon>Ecdysozoa</taxon>
        <taxon>Arthropoda</taxon>
        <taxon>Hexapoda</taxon>
        <taxon>Insecta</taxon>
        <taxon>Pterygota</taxon>
        <taxon>Palaeoptera</taxon>
        <taxon>Ephemeroptera</taxon>
        <taxon>Pisciforma</taxon>
        <taxon>Baetidae</taxon>
        <taxon>Cloeon</taxon>
    </lineage>
</organism>
<evidence type="ECO:0000259" key="2">
    <source>
        <dbReference type="PROSITE" id="PS50835"/>
    </source>
</evidence>
<dbReference type="SUPFAM" id="SSF48726">
    <property type="entry name" value="Immunoglobulin"/>
    <property type="match status" value="1"/>
</dbReference>
<dbReference type="OrthoDB" id="2152335at2759"/>
<evidence type="ECO:0000313" key="3">
    <source>
        <dbReference type="EMBL" id="CAB3366566.1"/>
    </source>
</evidence>
<dbReference type="InterPro" id="IPR007110">
    <property type="entry name" value="Ig-like_dom"/>
</dbReference>
<comment type="caution">
    <text evidence="3">The sequence shown here is derived from an EMBL/GenBank/DDBJ whole genome shotgun (WGS) entry which is preliminary data.</text>
</comment>
<dbReference type="Pfam" id="PF07679">
    <property type="entry name" value="I-set"/>
    <property type="match status" value="1"/>
</dbReference>
<protein>
    <recommendedName>
        <fullName evidence="2">Ig-like domain-containing protein</fullName>
    </recommendedName>
</protein>
<dbReference type="EMBL" id="CADEPI010000026">
    <property type="protein sequence ID" value="CAB3366566.1"/>
    <property type="molecule type" value="Genomic_DNA"/>
</dbReference>
<dbReference type="InterPro" id="IPR013098">
    <property type="entry name" value="Ig_I-set"/>
</dbReference>
<gene>
    <name evidence="3" type="ORF">CLODIP_2_CD15918</name>
</gene>
<evidence type="ECO:0000256" key="1">
    <source>
        <dbReference type="SAM" id="MobiDB-lite"/>
    </source>
</evidence>
<dbReference type="Proteomes" id="UP000494165">
    <property type="component" value="Unassembled WGS sequence"/>
</dbReference>
<accession>A0A8S1CAY7</accession>
<sequence length="173" mass="19223">MVNVRATANGKPPLDDVRVIEPRPSRTKQPPTTGLCQLAVPYLVVSSPPVDEEGTAVRFQCAIAGHPTPWVTWDTDGLILTPSRRLTINDTEQLVAWERLRASFDWQTAQLTLVVCGGCEEEDGARHSLHNCACMVGCWRWHTGSLSLDSLVFTSLVRLQQRLEDDVLVCSRD</sequence>
<feature type="domain" description="Ig-like" evidence="2">
    <location>
        <begin position="41"/>
        <end position="77"/>
    </location>
</feature>
<dbReference type="AlphaFoldDB" id="A0A8S1CAY7"/>
<dbReference type="Gene3D" id="2.60.40.10">
    <property type="entry name" value="Immunoglobulins"/>
    <property type="match status" value="1"/>
</dbReference>
<feature type="compositionally biased region" description="Basic and acidic residues" evidence="1">
    <location>
        <begin position="13"/>
        <end position="24"/>
    </location>
</feature>
<keyword evidence="4" id="KW-1185">Reference proteome</keyword>
<dbReference type="InterPro" id="IPR013783">
    <property type="entry name" value="Ig-like_fold"/>
</dbReference>
<reference evidence="3 4" key="1">
    <citation type="submission" date="2020-04" db="EMBL/GenBank/DDBJ databases">
        <authorList>
            <person name="Alioto T."/>
            <person name="Alioto T."/>
            <person name="Gomez Garrido J."/>
        </authorList>
    </citation>
    <scope>NUCLEOTIDE SEQUENCE [LARGE SCALE GENOMIC DNA]</scope>
</reference>